<evidence type="ECO:0000313" key="2">
    <source>
        <dbReference type="EMBL" id="CDH44252.1"/>
    </source>
</evidence>
<dbReference type="Gene3D" id="1.10.10.10">
    <property type="entry name" value="Winged helix-like DNA-binding domain superfamily/Winged helix DNA-binding domain"/>
    <property type="match status" value="1"/>
</dbReference>
<dbReference type="InterPro" id="IPR048708">
    <property type="entry name" value="VapB45-like_HTH"/>
</dbReference>
<dbReference type="EMBL" id="CBTK010000068">
    <property type="protein sequence ID" value="CDH44252.1"/>
    <property type="molecule type" value="Genomic_DNA"/>
</dbReference>
<gene>
    <name evidence="2" type="ORF">BN874_160008</name>
</gene>
<reference evidence="2 3" key="1">
    <citation type="journal article" date="2014" name="ISME J.">
        <title>Candidatus Competibacter-lineage genomes retrieved from metagenomes reveal functional metabolic diversity.</title>
        <authorList>
            <person name="McIlroy S.J."/>
            <person name="Albertsen M."/>
            <person name="Andresen E.K."/>
            <person name="Saunders A.M."/>
            <person name="Kristiansen R."/>
            <person name="Stokholm-Bjerregaard M."/>
            <person name="Nielsen K.L."/>
            <person name="Nielsen P.H."/>
        </authorList>
    </citation>
    <scope>NUCLEOTIDE SEQUENCE [LARGE SCALE GENOMIC DNA]</scope>
    <source>
        <strain evidence="2 3">Run_B_J11</strain>
    </source>
</reference>
<accession>A0A7U7G988</accession>
<feature type="domain" description="Putative antitoxin VapB45-like DNA-binding HTH" evidence="1">
    <location>
        <begin position="5"/>
        <end position="84"/>
    </location>
</feature>
<protein>
    <recommendedName>
        <fullName evidence="1">Putative antitoxin VapB45-like DNA-binding HTH domain-containing protein</fullName>
    </recommendedName>
</protein>
<dbReference type="InterPro" id="IPR036388">
    <property type="entry name" value="WH-like_DNA-bd_sf"/>
</dbReference>
<organism evidence="2 3">
    <name type="scientific">Candidatus Contendobacter odensis Run_B_J11</name>
    <dbReference type="NCBI Taxonomy" id="1400861"/>
    <lineage>
        <taxon>Bacteria</taxon>
        <taxon>Pseudomonadati</taxon>
        <taxon>Pseudomonadota</taxon>
        <taxon>Gammaproteobacteria</taxon>
        <taxon>Candidatus Competibacteraceae</taxon>
        <taxon>Candidatus Contendibacter</taxon>
    </lineage>
</organism>
<dbReference type="Proteomes" id="UP000019184">
    <property type="component" value="Unassembled WGS sequence"/>
</dbReference>
<evidence type="ECO:0000259" key="1">
    <source>
        <dbReference type="Pfam" id="PF21321"/>
    </source>
</evidence>
<dbReference type="OrthoDB" id="940717at2"/>
<dbReference type="InterPro" id="IPR009057">
    <property type="entry name" value="Homeodomain-like_sf"/>
</dbReference>
<comment type="caution">
    <text evidence="2">The sequence shown here is derived from an EMBL/GenBank/DDBJ whole genome shotgun (WGS) entry which is preliminary data.</text>
</comment>
<dbReference type="AlphaFoldDB" id="A0A7U7G988"/>
<dbReference type="RefSeq" id="WP_034431430.1">
    <property type="nucleotide sequence ID" value="NZ_CBTK010000068.1"/>
</dbReference>
<sequence length="219" mass="24962">MLDTPTYTITEAAHYLKLAPATLRSWFMGRSYPKRDGPGYFEPLIQFADKDQRLLSFTNLVEAYVLRALRQNHNVSISALRNALDYAEQELKISRLLMKHDLLTATGDLFLQYYGELINLSQSGQLAMRKILEAYLARIEWNMELPSRIYPYVTSIDNQKIIAIDPCIGFGRPILIHKGISTAVIVDRIDAGESVETLAEDYDLKPDEIEMAIVYERAA</sequence>
<dbReference type="Pfam" id="PF21321">
    <property type="entry name" value="HTH_66"/>
    <property type="match status" value="1"/>
</dbReference>
<dbReference type="Pfam" id="PF04255">
    <property type="entry name" value="DUF433"/>
    <property type="match status" value="1"/>
</dbReference>
<evidence type="ECO:0000313" key="3">
    <source>
        <dbReference type="Proteomes" id="UP000019184"/>
    </source>
</evidence>
<proteinExistence type="predicted"/>
<dbReference type="SUPFAM" id="SSF46689">
    <property type="entry name" value="Homeodomain-like"/>
    <property type="match status" value="1"/>
</dbReference>
<name>A0A7U7G988_9GAMM</name>
<keyword evidence="3" id="KW-1185">Reference proteome</keyword>
<dbReference type="InterPro" id="IPR007367">
    <property type="entry name" value="DUF433"/>
</dbReference>